<evidence type="ECO:0000313" key="4">
    <source>
        <dbReference type="Proteomes" id="UP001564626"/>
    </source>
</evidence>
<evidence type="ECO:0000313" key="3">
    <source>
        <dbReference type="EMBL" id="MEY8041687.1"/>
    </source>
</evidence>
<feature type="chain" id="PRO_5045808039" evidence="1">
    <location>
        <begin position="29"/>
        <end position="183"/>
    </location>
</feature>
<dbReference type="EMBL" id="JBGEHV010000040">
    <property type="protein sequence ID" value="MEY8041687.1"/>
    <property type="molecule type" value="Genomic_DNA"/>
</dbReference>
<feature type="signal peptide" evidence="1">
    <location>
        <begin position="1"/>
        <end position="28"/>
    </location>
</feature>
<evidence type="ECO:0000256" key="1">
    <source>
        <dbReference type="SAM" id="SignalP"/>
    </source>
</evidence>
<sequence>MFNRTKKTSTIAAIAGGAMLLLGGGAMAASQQADPAPGDIGTSNCAATDFALSMTPLPDKPGPAFALEIKNTSDKTCELNGGWPGVSGTDMTGEPVEQLPTENVQTPPAVDHFSLAPGQAAYAGVAVHEGAKSDPNSYVISGFQAHLPDMPEQLVVDLPQGAIEIPAKSLEVTEMVADPGQLS</sequence>
<keyword evidence="4" id="KW-1185">Reference proteome</keyword>
<evidence type="ECO:0000259" key="2">
    <source>
        <dbReference type="Pfam" id="PF14016"/>
    </source>
</evidence>
<accession>A0ABV4CKP9</accession>
<dbReference type="Proteomes" id="UP001564626">
    <property type="component" value="Unassembled WGS sequence"/>
</dbReference>
<proteinExistence type="predicted"/>
<gene>
    <name evidence="3" type="ORF">AB8O55_19945</name>
</gene>
<organism evidence="3 4">
    <name type="scientific">Saccharopolyspora cebuensis</name>
    <dbReference type="NCBI Taxonomy" id="418759"/>
    <lineage>
        <taxon>Bacteria</taxon>
        <taxon>Bacillati</taxon>
        <taxon>Actinomycetota</taxon>
        <taxon>Actinomycetes</taxon>
        <taxon>Pseudonocardiales</taxon>
        <taxon>Pseudonocardiaceae</taxon>
        <taxon>Saccharopolyspora</taxon>
    </lineage>
</organism>
<dbReference type="InterPro" id="IPR025326">
    <property type="entry name" value="DUF4232"/>
</dbReference>
<feature type="domain" description="DUF4232" evidence="2">
    <location>
        <begin position="45"/>
        <end position="174"/>
    </location>
</feature>
<dbReference type="RefSeq" id="WP_345356550.1">
    <property type="nucleotide sequence ID" value="NZ_BAABII010000003.1"/>
</dbReference>
<name>A0ABV4CKP9_9PSEU</name>
<comment type="caution">
    <text evidence="3">The sequence shown here is derived from an EMBL/GenBank/DDBJ whole genome shotgun (WGS) entry which is preliminary data.</text>
</comment>
<keyword evidence="1" id="KW-0732">Signal</keyword>
<protein>
    <submittedName>
        <fullName evidence="3">DUF4232 domain-containing protein</fullName>
    </submittedName>
</protein>
<reference evidence="3 4" key="1">
    <citation type="submission" date="2024-08" db="EMBL/GenBank/DDBJ databases">
        <title>Genome mining of Saccharopolyspora cebuensis PGLac3 from Nigerian medicinal plant.</title>
        <authorList>
            <person name="Ezeobiora C.E."/>
            <person name="Igbokwe N.H."/>
            <person name="Amin D.H."/>
            <person name="Mendie U.E."/>
        </authorList>
    </citation>
    <scope>NUCLEOTIDE SEQUENCE [LARGE SCALE GENOMIC DNA]</scope>
    <source>
        <strain evidence="3 4">PGLac3</strain>
    </source>
</reference>
<dbReference type="Pfam" id="PF14016">
    <property type="entry name" value="DUF4232"/>
    <property type="match status" value="1"/>
</dbReference>